<dbReference type="Proteomes" id="UP001575652">
    <property type="component" value="Unassembled WGS sequence"/>
</dbReference>
<keyword evidence="2" id="KW-0520">NAD</keyword>
<evidence type="ECO:0000256" key="2">
    <source>
        <dbReference type="ARBA" id="ARBA00023027"/>
    </source>
</evidence>
<dbReference type="Gene3D" id="3.40.50.720">
    <property type="entry name" value="NAD(P)-binding Rossmann-like Domain"/>
    <property type="match status" value="2"/>
</dbReference>
<organism evidence="4 5">
    <name type="scientific">Arthrobacter halodurans</name>
    <dbReference type="NCBI Taxonomy" id="516699"/>
    <lineage>
        <taxon>Bacteria</taxon>
        <taxon>Bacillati</taxon>
        <taxon>Actinomycetota</taxon>
        <taxon>Actinomycetes</taxon>
        <taxon>Micrococcales</taxon>
        <taxon>Micrococcaceae</taxon>
        <taxon>Arthrobacter</taxon>
    </lineage>
</organism>
<evidence type="ECO:0000256" key="1">
    <source>
        <dbReference type="ARBA" id="ARBA00023002"/>
    </source>
</evidence>
<keyword evidence="1" id="KW-0560">Oxidoreductase</keyword>
<evidence type="ECO:0000259" key="3">
    <source>
        <dbReference type="Pfam" id="PF02826"/>
    </source>
</evidence>
<dbReference type="RefSeq" id="WP_373972979.1">
    <property type="nucleotide sequence ID" value="NZ_JBHDLJ010000014.1"/>
</dbReference>
<protein>
    <submittedName>
        <fullName evidence="4">2-hydroxyacid dehydrogenase</fullName>
    </submittedName>
</protein>
<dbReference type="PANTHER" id="PTHR10996">
    <property type="entry name" value="2-HYDROXYACID DEHYDROGENASE-RELATED"/>
    <property type="match status" value="1"/>
</dbReference>
<evidence type="ECO:0000313" key="5">
    <source>
        <dbReference type="Proteomes" id="UP001575652"/>
    </source>
</evidence>
<accession>A0ABV4UQ46</accession>
<proteinExistence type="predicted"/>
<dbReference type="SUPFAM" id="SSF52283">
    <property type="entry name" value="Formate/glycerate dehydrogenase catalytic domain-like"/>
    <property type="match status" value="1"/>
</dbReference>
<name>A0ABV4UQ46_9MICC</name>
<dbReference type="SUPFAM" id="SSF51735">
    <property type="entry name" value="NAD(P)-binding Rossmann-fold domains"/>
    <property type="match status" value="1"/>
</dbReference>
<dbReference type="InterPro" id="IPR036291">
    <property type="entry name" value="NAD(P)-bd_dom_sf"/>
</dbReference>
<comment type="caution">
    <text evidence="4">The sequence shown here is derived from an EMBL/GenBank/DDBJ whole genome shotgun (WGS) entry which is preliminary data.</text>
</comment>
<evidence type="ECO:0000313" key="4">
    <source>
        <dbReference type="EMBL" id="MFB0835803.1"/>
    </source>
</evidence>
<dbReference type="EMBL" id="JBHDLJ010000014">
    <property type="protein sequence ID" value="MFB0835803.1"/>
    <property type="molecule type" value="Genomic_DNA"/>
</dbReference>
<keyword evidence="5" id="KW-1185">Reference proteome</keyword>
<dbReference type="CDD" id="cd12165">
    <property type="entry name" value="2-Hacid_dh_6"/>
    <property type="match status" value="1"/>
</dbReference>
<gene>
    <name evidence="4" type="ORF">ACETWP_14520</name>
</gene>
<dbReference type="InterPro" id="IPR050223">
    <property type="entry name" value="D-isomer_2-hydroxyacid_DH"/>
</dbReference>
<sequence>MVAAPPGAGPLPTGSAEVLDVVVTDPIISTFADRLVARAPSHRWSFLADASPAARADDVARADVVVCSRMSPEEARTVASARLVHVTGAGVDRVAVGDLPASTAVANTFHHARPIAEHVMMTTLALVRRLLPTDRELRAGTWRTILTDPSAPLHPTLDTMTLGLVGLGTIGAETALLAAGFGMDVVAVRHRPEAPLPDGVSPRWVGGDADLHRLLAESDVVVVTVPLSPATEGLIGAAELDAMRETAFLVNVARGPVVAQDALHRALSRGTIAGAALDVWWGTPEPGRTPPADFPFAELDNVILTPHYSGLASSTFERRVVDIAANIEAVASGAPLRNRVRSAAAS</sequence>
<dbReference type="PANTHER" id="PTHR10996:SF178">
    <property type="entry name" value="2-HYDROXYACID DEHYDROGENASE YGL185C-RELATED"/>
    <property type="match status" value="1"/>
</dbReference>
<feature type="domain" description="D-isomer specific 2-hydroxyacid dehydrogenase NAD-binding" evidence="3">
    <location>
        <begin position="121"/>
        <end position="308"/>
    </location>
</feature>
<dbReference type="InterPro" id="IPR006140">
    <property type="entry name" value="D-isomer_DH_NAD-bd"/>
</dbReference>
<dbReference type="Pfam" id="PF02826">
    <property type="entry name" value="2-Hacid_dh_C"/>
    <property type="match status" value="1"/>
</dbReference>
<reference evidence="4 5" key="1">
    <citation type="submission" date="2024-09" db="EMBL/GenBank/DDBJ databases">
        <authorList>
            <person name="Salinas-Garcia M.A."/>
            <person name="Prieme A."/>
        </authorList>
    </citation>
    <scope>NUCLEOTIDE SEQUENCE [LARGE SCALE GENOMIC DNA]</scope>
    <source>
        <strain evidence="4 5">DSM 21081</strain>
    </source>
</reference>